<accession>A0A6I3SBP9</accession>
<proteinExistence type="predicted"/>
<comment type="caution">
    <text evidence="1">The sequence shown here is derived from an EMBL/GenBank/DDBJ whole genome shotgun (WGS) entry which is preliminary data.</text>
</comment>
<gene>
    <name evidence="1" type="ORF">GJ688_02565</name>
</gene>
<dbReference type="AlphaFoldDB" id="A0A6I3SBP9"/>
<keyword evidence="2" id="KW-1185">Reference proteome</keyword>
<evidence type="ECO:0000313" key="2">
    <source>
        <dbReference type="Proteomes" id="UP000430670"/>
    </source>
</evidence>
<protein>
    <submittedName>
        <fullName evidence="1">Uncharacterized protein</fullName>
    </submittedName>
</protein>
<name>A0A6I3SBP9_HELMO</name>
<organism evidence="1 2">
    <name type="scientific">Heliobacterium mobile</name>
    <name type="common">Heliobacillus mobilis</name>
    <dbReference type="NCBI Taxonomy" id="28064"/>
    <lineage>
        <taxon>Bacteria</taxon>
        <taxon>Bacillati</taxon>
        <taxon>Bacillota</taxon>
        <taxon>Clostridia</taxon>
        <taxon>Eubacteriales</taxon>
        <taxon>Heliobacteriaceae</taxon>
        <taxon>Heliobacterium</taxon>
    </lineage>
</organism>
<dbReference type="OrthoDB" id="9859387at2"/>
<sequence>MNVDNEAINKAALRCDNDPSEESLSELLDLMAPLIDRMAYKLSQRTGIESAVFISELREAVWKASVGYNGESNFTQRFNFFAKDKITDIKKALGRLKRSLCTEVPMDNEIPGACGETFASIIEDKENYEDTVIETLHYEKMLAGFATTNEQQARILELLRLGFTNEEIAAFLGEKEYSQKARQAVSRAKKAFREYIAFIDAFAQLQVKILTNFGG</sequence>
<dbReference type="Proteomes" id="UP000430670">
    <property type="component" value="Unassembled WGS sequence"/>
</dbReference>
<evidence type="ECO:0000313" key="1">
    <source>
        <dbReference type="EMBL" id="MTV47867.1"/>
    </source>
</evidence>
<dbReference type="RefSeq" id="WP_155474987.1">
    <property type="nucleotide sequence ID" value="NZ_WNKU01000002.1"/>
</dbReference>
<reference evidence="1 2" key="1">
    <citation type="submission" date="2019-11" db="EMBL/GenBank/DDBJ databases">
        <title>Whole-genome sequence of a the green, strictly anaerobic photosynthetic bacterium Heliobacillus mobilis DSM 6151.</title>
        <authorList>
            <person name="Kyndt J.A."/>
            <person name="Meyer T.E."/>
        </authorList>
    </citation>
    <scope>NUCLEOTIDE SEQUENCE [LARGE SCALE GENOMIC DNA]</scope>
    <source>
        <strain evidence="1 2">DSM 6151</strain>
    </source>
</reference>
<dbReference type="EMBL" id="WNKU01000002">
    <property type="protein sequence ID" value="MTV47867.1"/>
    <property type="molecule type" value="Genomic_DNA"/>
</dbReference>